<evidence type="ECO:0000313" key="5">
    <source>
        <dbReference type="EMBL" id="RBQ21337.1"/>
    </source>
</evidence>
<evidence type="ECO:0000256" key="3">
    <source>
        <dbReference type="ARBA" id="ARBA00038502"/>
    </source>
</evidence>
<comment type="similarity">
    <text evidence="3">Belongs to the acetyltransferase family. RimJ subfamily.</text>
</comment>
<dbReference type="PANTHER" id="PTHR43792">
    <property type="entry name" value="GNAT FAMILY, PUTATIVE (AFU_ORTHOLOGUE AFUA_3G00765)-RELATED-RELATED"/>
    <property type="match status" value="1"/>
</dbReference>
<evidence type="ECO:0000259" key="4">
    <source>
        <dbReference type="PROSITE" id="PS51186"/>
    </source>
</evidence>
<dbReference type="OrthoDB" id="9132139at2"/>
<dbReference type="AlphaFoldDB" id="A0A366M5L4"/>
<dbReference type="InterPro" id="IPR016181">
    <property type="entry name" value="Acyl_CoA_acyltransferase"/>
</dbReference>
<name>A0A366M5L4_9ACTN</name>
<comment type="caution">
    <text evidence="5">The sequence shown here is derived from an EMBL/GenBank/DDBJ whole genome shotgun (WGS) entry which is preliminary data.</text>
</comment>
<dbReference type="Gene3D" id="3.40.630.30">
    <property type="match status" value="1"/>
</dbReference>
<accession>A0A366M5L4</accession>
<organism evidence="5 6">
    <name type="scientific">Spongiactinospora rosea</name>
    <dbReference type="NCBI Taxonomy" id="2248750"/>
    <lineage>
        <taxon>Bacteria</taxon>
        <taxon>Bacillati</taxon>
        <taxon>Actinomycetota</taxon>
        <taxon>Actinomycetes</taxon>
        <taxon>Streptosporangiales</taxon>
        <taxon>Streptosporangiaceae</taxon>
        <taxon>Spongiactinospora</taxon>
    </lineage>
</organism>
<proteinExistence type="inferred from homology"/>
<dbReference type="SUPFAM" id="SSF55729">
    <property type="entry name" value="Acyl-CoA N-acyltransferases (Nat)"/>
    <property type="match status" value="1"/>
</dbReference>
<dbReference type="InterPro" id="IPR051531">
    <property type="entry name" value="N-acetyltransferase"/>
</dbReference>
<protein>
    <submittedName>
        <fullName evidence="5">GNAT family N-acetyltransferase</fullName>
    </submittedName>
</protein>
<feature type="domain" description="N-acetyltransferase" evidence="4">
    <location>
        <begin position="11"/>
        <end position="179"/>
    </location>
</feature>
<dbReference type="InterPro" id="IPR000182">
    <property type="entry name" value="GNAT_dom"/>
</dbReference>
<dbReference type="Pfam" id="PF13302">
    <property type="entry name" value="Acetyltransf_3"/>
    <property type="match status" value="1"/>
</dbReference>
<keyword evidence="1 5" id="KW-0808">Transferase</keyword>
<evidence type="ECO:0000256" key="2">
    <source>
        <dbReference type="ARBA" id="ARBA00023315"/>
    </source>
</evidence>
<dbReference type="PROSITE" id="PS51186">
    <property type="entry name" value="GNAT"/>
    <property type="match status" value="1"/>
</dbReference>
<reference evidence="5 6" key="1">
    <citation type="submission" date="2018-06" db="EMBL/GenBank/DDBJ databases">
        <title>Sphaerisporangium craniellae sp. nov., isolated from a marine sponge in the South China Sea.</title>
        <authorList>
            <person name="Li L."/>
        </authorList>
    </citation>
    <scope>NUCLEOTIDE SEQUENCE [LARGE SCALE GENOMIC DNA]</scope>
    <source>
        <strain evidence="5 6">LHW63015</strain>
    </source>
</reference>
<dbReference type="Proteomes" id="UP000253303">
    <property type="component" value="Unassembled WGS sequence"/>
</dbReference>
<gene>
    <name evidence="5" type="ORF">DP939_01025</name>
</gene>
<keyword evidence="2" id="KW-0012">Acyltransferase</keyword>
<sequence length="183" mass="20224">MHPVTIDSERLRLREFTEGDVDALLRVYGDPQVVEHMSFEPRSREQVETTVRAVIAAALAEPRTEYSLAAVDAATDELVAFARLAIDTQHPGQNSGQIGFALRADLWGRGLGTELARLLLRLGFDDLGLYRVWGARSPRNVVSGHVMVKLGMIEEGRIRGHLLIGGSYRDSVVHSILAPEWSP</sequence>
<dbReference type="GO" id="GO:0016747">
    <property type="term" value="F:acyltransferase activity, transferring groups other than amino-acyl groups"/>
    <property type="evidence" value="ECO:0007669"/>
    <property type="project" value="InterPro"/>
</dbReference>
<evidence type="ECO:0000313" key="6">
    <source>
        <dbReference type="Proteomes" id="UP000253303"/>
    </source>
</evidence>
<evidence type="ECO:0000256" key="1">
    <source>
        <dbReference type="ARBA" id="ARBA00022679"/>
    </source>
</evidence>
<dbReference type="RefSeq" id="WP_113977740.1">
    <property type="nucleotide sequence ID" value="NZ_QMEY01000001.1"/>
</dbReference>
<keyword evidence="6" id="KW-1185">Reference proteome</keyword>
<dbReference type="PANTHER" id="PTHR43792:SF8">
    <property type="entry name" value="[RIBOSOMAL PROTEIN US5]-ALANINE N-ACETYLTRANSFERASE"/>
    <property type="match status" value="1"/>
</dbReference>
<dbReference type="EMBL" id="QMEY01000001">
    <property type="protein sequence ID" value="RBQ21337.1"/>
    <property type="molecule type" value="Genomic_DNA"/>
</dbReference>